<dbReference type="InterPro" id="IPR000608">
    <property type="entry name" value="UBC"/>
</dbReference>
<accession>A0AAD9Z863</accession>
<dbReference type="Proteomes" id="UP001276659">
    <property type="component" value="Unassembled WGS sequence"/>
</dbReference>
<dbReference type="PANTHER" id="PTHR24067">
    <property type="entry name" value="UBIQUITIN-CONJUGATING ENZYME E2"/>
    <property type="match status" value="1"/>
</dbReference>
<feature type="domain" description="UBC core" evidence="2">
    <location>
        <begin position="5"/>
        <end position="156"/>
    </location>
</feature>
<evidence type="ECO:0000313" key="3">
    <source>
        <dbReference type="EMBL" id="KAK3171962.1"/>
    </source>
</evidence>
<proteinExistence type="predicted"/>
<protein>
    <recommendedName>
        <fullName evidence="2">UBC core domain-containing protein</fullName>
    </recommendedName>
</protein>
<dbReference type="EMBL" id="JASNWA010000008">
    <property type="protein sequence ID" value="KAK3171962.1"/>
    <property type="molecule type" value="Genomic_DNA"/>
</dbReference>
<organism evidence="3 4">
    <name type="scientific">Lepraria neglecta</name>
    <dbReference type="NCBI Taxonomy" id="209136"/>
    <lineage>
        <taxon>Eukaryota</taxon>
        <taxon>Fungi</taxon>
        <taxon>Dikarya</taxon>
        <taxon>Ascomycota</taxon>
        <taxon>Pezizomycotina</taxon>
        <taxon>Lecanoromycetes</taxon>
        <taxon>OSLEUM clade</taxon>
        <taxon>Lecanoromycetidae</taxon>
        <taxon>Lecanorales</taxon>
        <taxon>Lecanorineae</taxon>
        <taxon>Stereocaulaceae</taxon>
        <taxon>Lepraria</taxon>
    </lineage>
</organism>
<evidence type="ECO:0000256" key="1">
    <source>
        <dbReference type="ARBA" id="ARBA00022786"/>
    </source>
</evidence>
<sequence>MATRAANKRLTREYATLQSSPPPYITAHPSETNILEWHYILTGPPATPYEGGQYWGTLLFPPTYPFAPPAIRMHTPSGRFQPSTRLCLSISDFHPKSFNPAWEVSTILIGLMSFMTSDEMTTGSLSAGENERKWLAARSRWWNSTGGGSSTNPTKGNIATIRGVGAVKAGDGGVKFRAEWPELDEENWTWMKRNRIDAATGRVLPNPDAQDAEGSGSKTCDPQVAALRRGPGGMGTHAVLGDAGRAARQAGQGWVGRHKFLVAGAVLIGWVLLTRWVNGGGGEV</sequence>
<keyword evidence="4" id="KW-1185">Reference proteome</keyword>
<dbReference type="Pfam" id="PF00179">
    <property type="entry name" value="UQ_con"/>
    <property type="match status" value="1"/>
</dbReference>
<dbReference type="PROSITE" id="PS50127">
    <property type="entry name" value="UBC_2"/>
    <property type="match status" value="1"/>
</dbReference>
<reference evidence="3" key="1">
    <citation type="submission" date="2022-11" db="EMBL/GenBank/DDBJ databases">
        <title>Chromosomal genome sequence assembly and mating type (MAT) locus characterization of the leprose asexual lichenized fungus Lepraria neglecta (Nyl.) Erichsen.</title>
        <authorList>
            <person name="Allen J.L."/>
            <person name="Pfeffer B."/>
        </authorList>
    </citation>
    <scope>NUCLEOTIDE SEQUENCE</scope>
    <source>
        <strain evidence="3">Allen 5258</strain>
    </source>
</reference>
<dbReference type="InterPro" id="IPR016135">
    <property type="entry name" value="UBQ-conjugating_enzyme/RWD"/>
</dbReference>
<dbReference type="SMART" id="SM00212">
    <property type="entry name" value="UBCc"/>
    <property type="match status" value="1"/>
</dbReference>
<comment type="caution">
    <text evidence="3">The sequence shown here is derived from an EMBL/GenBank/DDBJ whole genome shotgun (WGS) entry which is preliminary data.</text>
</comment>
<dbReference type="SUPFAM" id="SSF54495">
    <property type="entry name" value="UBC-like"/>
    <property type="match status" value="1"/>
</dbReference>
<dbReference type="InterPro" id="IPR050113">
    <property type="entry name" value="Ub_conjugating_enzyme"/>
</dbReference>
<dbReference type="AlphaFoldDB" id="A0AAD9Z863"/>
<evidence type="ECO:0000259" key="2">
    <source>
        <dbReference type="PROSITE" id="PS50127"/>
    </source>
</evidence>
<dbReference type="Gene3D" id="3.10.110.10">
    <property type="entry name" value="Ubiquitin Conjugating Enzyme"/>
    <property type="match status" value="1"/>
</dbReference>
<dbReference type="CDD" id="cd23799">
    <property type="entry name" value="UBCc_UBE2J"/>
    <property type="match status" value="1"/>
</dbReference>
<keyword evidence="1" id="KW-0833">Ubl conjugation pathway</keyword>
<gene>
    <name evidence="3" type="ORF">OEA41_004046</name>
</gene>
<dbReference type="FunFam" id="3.10.110.10:FF:000058">
    <property type="entry name" value="Ubiquitin-conjugating enzyme E2 6"/>
    <property type="match status" value="1"/>
</dbReference>
<name>A0AAD9Z863_9LECA</name>
<evidence type="ECO:0000313" key="4">
    <source>
        <dbReference type="Proteomes" id="UP001276659"/>
    </source>
</evidence>